<dbReference type="SMART" id="SM00869">
    <property type="entry name" value="Autotransporter"/>
    <property type="match status" value="1"/>
</dbReference>
<feature type="signal peptide" evidence="2">
    <location>
        <begin position="1"/>
        <end position="18"/>
    </location>
</feature>
<protein>
    <recommendedName>
        <fullName evidence="3">Autotransporter domain-containing protein</fullName>
    </recommendedName>
</protein>
<organism evidence="4 5">
    <name type="scientific">Candidatus Phaeomarinibacter ectocarpi</name>
    <dbReference type="NCBI Taxonomy" id="1458461"/>
    <lineage>
        <taxon>Bacteria</taxon>
        <taxon>Pseudomonadati</taxon>
        <taxon>Pseudomonadota</taxon>
        <taxon>Alphaproteobacteria</taxon>
        <taxon>Hyphomicrobiales</taxon>
        <taxon>Parvibaculaceae</taxon>
        <taxon>Candidatus Phaeomarinibacter</taxon>
    </lineage>
</organism>
<feature type="chain" id="PRO_5004960020" description="Autotransporter domain-containing protein" evidence="2">
    <location>
        <begin position="19"/>
        <end position="615"/>
    </location>
</feature>
<dbReference type="InterPro" id="IPR036709">
    <property type="entry name" value="Autotransporte_beta_dom_sf"/>
</dbReference>
<feature type="domain" description="Autotransporter" evidence="3">
    <location>
        <begin position="357"/>
        <end position="615"/>
    </location>
</feature>
<keyword evidence="5" id="KW-1185">Reference proteome</keyword>
<dbReference type="Proteomes" id="UP000032160">
    <property type="component" value="Chromosome I"/>
</dbReference>
<dbReference type="KEGG" id="pect:BN1012_Phect970"/>
<dbReference type="AlphaFoldDB" id="X5MEE5"/>
<evidence type="ECO:0000256" key="1">
    <source>
        <dbReference type="SAM" id="Coils"/>
    </source>
</evidence>
<dbReference type="RefSeq" id="WP_043949916.1">
    <property type="nucleotide sequence ID" value="NZ_HG966617.1"/>
</dbReference>
<dbReference type="PROSITE" id="PS51208">
    <property type="entry name" value="AUTOTRANSPORTER"/>
    <property type="match status" value="1"/>
</dbReference>
<dbReference type="Pfam" id="PF03797">
    <property type="entry name" value="Autotransporter"/>
    <property type="match status" value="1"/>
</dbReference>
<keyword evidence="1" id="KW-0175">Coiled coil</keyword>
<dbReference type="Gene3D" id="2.40.128.130">
    <property type="entry name" value="Autotransporter beta-domain"/>
    <property type="match status" value="1"/>
</dbReference>
<evidence type="ECO:0000259" key="3">
    <source>
        <dbReference type="PROSITE" id="PS51208"/>
    </source>
</evidence>
<evidence type="ECO:0000313" key="4">
    <source>
        <dbReference type="EMBL" id="CDO59184.1"/>
    </source>
</evidence>
<feature type="coiled-coil region" evidence="1">
    <location>
        <begin position="203"/>
        <end position="244"/>
    </location>
</feature>
<proteinExistence type="predicted"/>
<sequence length="615" mass="64599">MKTGFQAAVGSVAGLGMAAVFGAALVTGSATPAAAQSASSCNGGNVSGFNRTAAAGGAANINQSGTFFVGDVITATVTGIVLSVAVDVNPGNNLLIFINGATGSGSFTIPSTGTFTINGALNAGGGGGASLLFTCVSGAGADGTDGASQTDIEQTVDNADAASAALEEEAARQLLEEGFDLDPNEGLGLGLSDQERADISDRLKEIEEREAELGAAIQQADQSLEELAEARDNAREATEDKTSKSGAEILAEIFVPGFDPVKARNEGAYERRLEMIEEGELKVSGERAQAVTELGELLKEKRTLENAILLDRSPSAPIPFVANASADRFEREFQDIVRHFDEPNGAPDVQELSFDRTLTKKTVAWVRASFTRYKQGDATQQKGDTVVAAVGVHHDFWEDIRLGTFVTTKWSDVKAPLNNLDIDTRGYSLGVFGRYKIDGLALKATVRYGISDSDISVANTTGSYDSNLIDLTLGVSGRDDWSNGIWVQHSTSFSSTWSHRDGYTNSVGTRIGDNDLWSGRVSHGPTIGTTIENEGIFTVIEPALGATANYNWTNRDSQSGNVATSDDDYFSLAVTPQLSVTTEGGASLDVYTSVFGIGADVDGWSVGGTFSLPLN</sequence>
<dbReference type="EMBL" id="HG966617">
    <property type="protein sequence ID" value="CDO59184.1"/>
    <property type="molecule type" value="Genomic_DNA"/>
</dbReference>
<dbReference type="HOGENOM" id="CLU_443909_0_0_5"/>
<dbReference type="SUPFAM" id="SSF103515">
    <property type="entry name" value="Autotransporter"/>
    <property type="match status" value="1"/>
</dbReference>
<accession>X5MEE5</accession>
<reference evidence="4 5" key="1">
    <citation type="journal article" date="2014" name="Front. Genet.">
        <title>Genome and metabolic network of "Candidatus Phaeomarinobacter ectocarpi" Ec32, a new candidate genus of Alphaproteobacteria frequently associated with brown algae.</title>
        <authorList>
            <person name="Dittami S.M."/>
            <person name="Barbeyron T."/>
            <person name="Boyen C."/>
            <person name="Cambefort J."/>
            <person name="Collet G."/>
            <person name="Delage L."/>
            <person name="Gobet A."/>
            <person name="Groisillier A."/>
            <person name="Leblanc C."/>
            <person name="Michel G."/>
            <person name="Scornet D."/>
            <person name="Siegel A."/>
            <person name="Tapia J.E."/>
            <person name="Tonon T."/>
        </authorList>
    </citation>
    <scope>NUCLEOTIDE SEQUENCE [LARGE SCALE GENOMIC DNA]</scope>
    <source>
        <strain evidence="4 5">Ec32</strain>
    </source>
</reference>
<name>X5MEE5_9HYPH</name>
<gene>
    <name evidence="4" type="ORF">BN1012_Phect970</name>
</gene>
<dbReference type="OrthoDB" id="9773411at2"/>
<evidence type="ECO:0000256" key="2">
    <source>
        <dbReference type="SAM" id="SignalP"/>
    </source>
</evidence>
<keyword evidence="2" id="KW-0732">Signal</keyword>
<dbReference type="InterPro" id="IPR005546">
    <property type="entry name" value="Autotransporte_beta"/>
</dbReference>
<evidence type="ECO:0000313" key="5">
    <source>
        <dbReference type="Proteomes" id="UP000032160"/>
    </source>
</evidence>